<dbReference type="AlphaFoldDB" id="A0A6J4DYC7"/>
<dbReference type="EMBL" id="AP023189">
    <property type="protein sequence ID" value="BCG22502.1"/>
    <property type="molecule type" value="Genomic_DNA"/>
</dbReference>
<proteinExistence type="predicted"/>
<dbReference type="Proteomes" id="UP000509383">
    <property type="component" value="Chromosome"/>
</dbReference>
<dbReference type="KEGG" id="ptw:TUM18999_06930"/>
<keyword evidence="4" id="KW-1185">Reference proteome</keyword>
<sequence>MLRRVVVQGALGAAVESRVTLLVAAQALGPEPEPVFHRALVDRAAESPADIFGFAYEYTFYFQALHVVLQRLNQVLWPLD</sequence>
<evidence type="ECO:0000313" key="3">
    <source>
        <dbReference type="Proteomes" id="UP000509383"/>
    </source>
</evidence>
<dbReference type="EMBL" id="BQKM01000007">
    <property type="protein sequence ID" value="GJN53532.1"/>
    <property type="molecule type" value="Genomic_DNA"/>
</dbReference>
<gene>
    <name evidence="1" type="ORF">TUM18999_06930</name>
    <name evidence="2" type="ORF">TUM20286_32840</name>
</gene>
<reference evidence="1 3" key="1">
    <citation type="submission" date="2020-05" db="EMBL/GenBank/DDBJ databases">
        <title>Characterization of novel class B3 metallo-beta-lactamase from novel Pseudomonas species.</title>
        <authorList>
            <person name="Yamada K."/>
            <person name="Aoki K."/>
            <person name="Ishii Y."/>
        </authorList>
    </citation>
    <scope>NUCLEOTIDE SEQUENCE [LARGE SCALE GENOMIC DNA]</scope>
    <source>
        <strain evidence="1 3">TUM18999</strain>
        <strain evidence="2 4">TUM20286</strain>
    </source>
</reference>
<evidence type="ECO:0000313" key="2">
    <source>
        <dbReference type="EMBL" id="GJN53532.1"/>
    </source>
</evidence>
<evidence type="ECO:0000313" key="1">
    <source>
        <dbReference type="EMBL" id="BCG22502.1"/>
    </source>
</evidence>
<name>A0A6J4DYC7_9PSED</name>
<evidence type="ECO:0000313" key="4">
    <source>
        <dbReference type="Proteomes" id="UP001054892"/>
    </source>
</evidence>
<organism evidence="1 3">
    <name type="scientific">Pseudomonas tohonis</name>
    <dbReference type="NCBI Taxonomy" id="2725477"/>
    <lineage>
        <taxon>Bacteria</taxon>
        <taxon>Pseudomonadati</taxon>
        <taxon>Pseudomonadota</taxon>
        <taxon>Gammaproteobacteria</taxon>
        <taxon>Pseudomonadales</taxon>
        <taxon>Pseudomonadaceae</taxon>
        <taxon>Pseudomonas</taxon>
    </lineage>
</organism>
<accession>A0A6J4DYC7</accession>
<dbReference type="Proteomes" id="UP001054892">
    <property type="component" value="Unassembled WGS sequence"/>
</dbReference>
<protein>
    <submittedName>
        <fullName evidence="1">Uncharacterized protein</fullName>
    </submittedName>
</protein>